<dbReference type="EMBL" id="QGNW01000016">
    <property type="protein sequence ID" value="RVX16177.1"/>
    <property type="molecule type" value="Genomic_DNA"/>
</dbReference>
<dbReference type="Proteomes" id="UP000288805">
    <property type="component" value="Unassembled WGS sequence"/>
</dbReference>
<comment type="caution">
    <text evidence="2">The sequence shown here is derived from an EMBL/GenBank/DDBJ whole genome shotgun (WGS) entry which is preliminary data.</text>
</comment>
<dbReference type="Pfam" id="PF07727">
    <property type="entry name" value="RVT_2"/>
    <property type="match status" value="1"/>
</dbReference>
<dbReference type="InterPro" id="IPR043502">
    <property type="entry name" value="DNA/RNA_pol_sf"/>
</dbReference>
<evidence type="ECO:0000259" key="1">
    <source>
        <dbReference type="Pfam" id="PF07727"/>
    </source>
</evidence>
<protein>
    <submittedName>
        <fullName evidence="2">Retrovirus-related Pol polyprotein from transposon RE1</fullName>
    </submittedName>
</protein>
<gene>
    <name evidence="2" type="primary">RE1_33</name>
    <name evidence="2" type="ORF">CK203_014424</name>
</gene>
<name>A0A438K4R9_VITVI</name>
<dbReference type="InterPro" id="IPR013103">
    <property type="entry name" value="RVT_2"/>
</dbReference>
<evidence type="ECO:0000313" key="3">
    <source>
        <dbReference type="Proteomes" id="UP000288805"/>
    </source>
</evidence>
<dbReference type="SUPFAM" id="SSF56672">
    <property type="entry name" value="DNA/RNA polymerases"/>
    <property type="match status" value="1"/>
</dbReference>
<dbReference type="PANTHER" id="PTHR11439">
    <property type="entry name" value="GAG-POL-RELATED RETROTRANSPOSON"/>
    <property type="match status" value="1"/>
</dbReference>
<reference evidence="2 3" key="1">
    <citation type="journal article" date="2018" name="PLoS Genet.">
        <title>Population sequencing reveals clonal diversity and ancestral inbreeding in the grapevine cultivar Chardonnay.</title>
        <authorList>
            <person name="Roach M.J."/>
            <person name="Johnson D.L."/>
            <person name="Bohlmann J."/>
            <person name="van Vuuren H.J."/>
            <person name="Jones S.J."/>
            <person name="Pretorius I.S."/>
            <person name="Schmidt S.A."/>
            <person name="Borneman A.R."/>
        </authorList>
    </citation>
    <scope>NUCLEOTIDE SEQUENCE [LARGE SCALE GENOMIC DNA]</scope>
    <source>
        <strain evidence="3">cv. Chardonnay</strain>
        <tissue evidence="2">Leaf</tissue>
    </source>
</reference>
<organism evidence="2 3">
    <name type="scientific">Vitis vinifera</name>
    <name type="common">Grape</name>
    <dbReference type="NCBI Taxonomy" id="29760"/>
    <lineage>
        <taxon>Eukaryota</taxon>
        <taxon>Viridiplantae</taxon>
        <taxon>Streptophyta</taxon>
        <taxon>Embryophyta</taxon>
        <taxon>Tracheophyta</taxon>
        <taxon>Spermatophyta</taxon>
        <taxon>Magnoliopsida</taxon>
        <taxon>eudicotyledons</taxon>
        <taxon>Gunneridae</taxon>
        <taxon>Pentapetalae</taxon>
        <taxon>rosids</taxon>
        <taxon>Vitales</taxon>
        <taxon>Vitaceae</taxon>
        <taxon>Viteae</taxon>
        <taxon>Vitis</taxon>
    </lineage>
</organism>
<dbReference type="PANTHER" id="PTHR11439:SF455">
    <property type="entry name" value="RLK (RECEPTOR-LIKE PROTEIN KINASE) 8, PUTATIVE-RELATED"/>
    <property type="match status" value="1"/>
</dbReference>
<feature type="domain" description="Reverse transcriptase Ty1/copia-type" evidence="1">
    <location>
        <begin position="136"/>
        <end position="296"/>
    </location>
</feature>
<sequence>MLYQIVGYSTALEIWYALNQIYSTASMARLIEIHAKIQNLRKWGMIAMEYIQKLKHLYNTLVAINNSRYLESGETHHFTPNYSKVDLINTIHKDQDTHNILLQGHIDCGLYKAMQDEYDALIKNMTWNLVPSPAHDVQNEFLHGDLIEEVFMMQPPSFVLPKFPNHVCKLEKTLYGLKQSSCAWFTKLSHALSQWGFPSSLADSSMFIYKSGSIFLVILIYVDDIIVIGTHSKSISKLILSLGHHFAIKDLGSHQYFLGIEVHHSASGLHLSQHKYITNLLARTSMTDSKSFHSPMAFGSAFSIHDETLLEDGTAYRSVVRALQYCTLTRPDIFFIVNKVYQFMHSPSDIHWQC</sequence>
<dbReference type="AlphaFoldDB" id="A0A438K4R9"/>
<evidence type="ECO:0000313" key="2">
    <source>
        <dbReference type="EMBL" id="RVX16177.1"/>
    </source>
</evidence>
<accession>A0A438K4R9</accession>
<proteinExistence type="predicted"/>